<dbReference type="PANTHER" id="PTHR43717">
    <property type="entry name" value="ANAEROBIC NITRIC OXIDE REDUCTASE FLAVORUBREDOXIN"/>
    <property type="match status" value="1"/>
</dbReference>
<feature type="domain" description="Flavodoxin-like" evidence="2">
    <location>
        <begin position="253"/>
        <end position="391"/>
    </location>
</feature>
<dbReference type="GO" id="GO:0016651">
    <property type="term" value="F:oxidoreductase activity, acting on NAD(P)H"/>
    <property type="evidence" value="ECO:0007669"/>
    <property type="project" value="UniProtKB-ARBA"/>
</dbReference>
<organism evidence="3 4">
    <name type="scientific">Metallumcola ferriviriculae</name>
    <dbReference type="NCBI Taxonomy" id="3039180"/>
    <lineage>
        <taxon>Bacteria</taxon>
        <taxon>Bacillati</taxon>
        <taxon>Bacillota</taxon>
        <taxon>Clostridia</taxon>
        <taxon>Neomoorellales</taxon>
        <taxon>Desulfitibacteraceae</taxon>
        <taxon>Metallumcola</taxon>
    </lineage>
</organism>
<dbReference type="GO" id="GO:0010181">
    <property type="term" value="F:FMN binding"/>
    <property type="evidence" value="ECO:0007669"/>
    <property type="project" value="InterPro"/>
</dbReference>
<dbReference type="EMBL" id="CP121694">
    <property type="protein sequence ID" value="WRO23550.1"/>
    <property type="molecule type" value="Genomic_DNA"/>
</dbReference>
<dbReference type="InterPro" id="IPR045761">
    <property type="entry name" value="ODP_dom"/>
</dbReference>
<dbReference type="InterPro" id="IPR008254">
    <property type="entry name" value="Flavodoxin/NO_synth"/>
</dbReference>
<proteinExistence type="inferred from homology"/>
<name>A0AAU0UTD0_9FIRM</name>
<dbReference type="InterPro" id="IPR029039">
    <property type="entry name" value="Flavoprotein-like_sf"/>
</dbReference>
<dbReference type="PROSITE" id="PS50902">
    <property type="entry name" value="FLAVODOXIN_LIKE"/>
    <property type="match status" value="1"/>
</dbReference>
<reference evidence="3 4" key="1">
    <citation type="submission" date="2023-04" db="EMBL/GenBank/DDBJ databases">
        <authorList>
            <person name="Hsu D."/>
        </authorList>
    </citation>
    <scope>NUCLEOTIDE SEQUENCE [LARGE SCALE GENOMIC DNA]</scope>
    <source>
        <strain evidence="3 4">MK1</strain>
    </source>
</reference>
<keyword evidence="4" id="KW-1185">Reference proteome</keyword>
<dbReference type="Gene3D" id="3.60.15.10">
    <property type="entry name" value="Ribonuclease Z/Hydroxyacylglutathione hydrolase-like"/>
    <property type="match status" value="1"/>
</dbReference>
<gene>
    <name evidence="3" type="ORF">MFMK1_003413</name>
</gene>
<dbReference type="SMART" id="SM00849">
    <property type="entry name" value="Lactamase_B"/>
    <property type="match status" value="1"/>
</dbReference>
<dbReference type="InterPro" id="IPR036866">
    <property type="entry name" value="RibonucZ/Hydroxyglut_hydro"/>
</dbReference>
<dbReference type="InterPro" id="IPR001279">
    <property type="entry name" value="Metallo-B-lactamas"/>
</dbReference>
<dbReference type="Proteomes" id="UP001329915">
    <property type="component" value="Chromosome"/>
</dbReference>
<dbReference type="KEGG" id="dbc:MFMK1_003413"/>
<dbReference type="AlphaFoldDB" id="A0AAU0UTD0"/>
<dbReference type="PIRSF" id="PIRSF005243">
    <property type="entry name" value="ROO"/>
    <property type="match status" value="1"/>
</dbReference>
<dbReference type="RefSeq" id="WP_366922932.1">
    <property type="nucleotide sequence ID" value="NZ_CP121694.1"/>
</dbReference>
<evidence type="ECO:0000313" key="3">
    <source>
        <dbReference type="EMBL" id="WRO23550.1"/>
    </source>
</evidence>
<dbReference type="Pfam" id="PF19583">
    <property type="entry name" value="ODP"/>
    <property type="match status" value="1"/>
</dbReference>
<dbReference type="SUPFAM" id="SSF56281">
    <property type="entry name" value="Metallo-hydrolase/oxidoreductase"/>
    <property type="match status" value="1"/>
</dbReference>
<protein>
    <submittedName>
        <fullName evidence="3">Flavodoxin domain-containing protein</fullName>
    </submittedName>
</protein>
<sequence>MRTFRVIEGVYWIGAVDWNIRLFHGPAYTTHRGTTYNSYLIKDEKVAVVDTVYRPFTESFIENIKEYIDPTNIDYIVVNHTEPDHSGAFPELIKLAPNATVLCTAKGKEGLMEQYHGEYNVQVVKTGDKVSLGSKTLTFVEAPMLHWPDSMFTYVPEDALLLPNDAFGQHIATTGMFDDLVDEHQLMTEAAKYYANILTPFSKLVLKKLAEVQKMGIEIKTIAPSHGIIWRKDPGKIINAYAKWAEGEGENKVVIVFDTMWSSTEKMARAIIDGIKAGGVEAKLFQAHKTDRNDIIAELLTAKCLLVGSSTINNDYLPSLAAILEDLKGLKPRKKMGAAFGSYGWRGGAVKSITETLNAAGVEVMNEGLEAKYVPTPEKLEECYAWGQKIAERLA</sequence>
<dbReference type="PANTHER" id="PTHR43717:SF1">
    <property type="entry name" value="ANAEROBIC NITRIC OXIDE REDUCTASE FLAVORUBREDOXIN"/>
    <property type="match status" value="1"/>
</dbReference>
<dbReference type="CDD" id="cd07709">
    <property type="entry name" value="flavodiiron_proteins_MBL-fold"/>
    <property type="match status" value="1"/>
</dbReference>
<dbReference type="Gene3D" id="3.40.50.360">
    <property type="match status" value="1"/>
</dbReference>
<dbReference type="InterPro" id="IPR016440">
    <property type="entry name" value="Rubredoxin-O_OxRdtase"/>
</dbReference>
<accession>A0AAU0UTD0</accession>
<evidence type="ECO:0000256" key="1">
    <source>
        <dbReference type="ARBA" id="ARBA00007121"/>
    </source>
</evidence>
<dbReference type="Pfam" id="PF00258">
    <property type="entry name" value="Flavodoxin_1"/>
    <property type="match status" value="1"/>
</dbReference>
<evidence type="ECO:0000313" key="4">
    <source>
        <dbReference type="Proteomes" id="UP001329915"/>
    </source>
</evidence>
<comment type="similarity">
    <text evidence="1">In the N-terminal section; belongs to the zinc metallo-hydrolase group 3 family.</text>
</comment>
<evidence type="ECO:0000259" key="2">
    <source>
        <dbReference type="PROSITE" id="PS50902"/>
    </source>
</evidence>
<dbReference type="SUPFAM" id="SSF52218">
    <property type="entry name" value="Flavoproteins"/>
    <property type="match status" value="1"/>
</dbReference>
<dbReference type="GO" id="GO:0009055">
    <property type="term" value="F:electron transfer activity"/>
    <property type="evidence" value="ECO:0007669"/>
    <property type="project" value="InterPro"/>
</dbReference>
<dbReference type="GO" id="GO:0046872">
    <property type="term" value="F:metal ion binding"/>
    <property type="evidence" value="ECO:0007669"/>
    <property type="project" value="InterPro"/>
</dbReference>